<feature type="compositionally biased region" description="Low complexity" evidence="1">
    <location>
        <begin position="368"/>
        <end position="377"/>
    </location>
</feature>
<feature type="region of interest" description="Disordered" evidence="1">
    <location>
        <begin position="453"/>
        <end position="472"/>
    </location>
</feature>
<dbReference type="PROSITE" id="PS50020">
    <property type="entry name" value="WW_DOMAIN_2"/>
    <property type="match status" value="1"/>
</dbReference>
<feature type="region of interest" description="Disordered" evidence="1">
    <location>
        <begin position="352"/>
        <end position="386"/>
    </location>
</feature>
<proteinExistence type="predicted"/>
<keyword evidence="4" id="KW-1185">Reference proteome</keyword>
<feature type="compositionally biased region" description="Basic and acidic residues" evidence="1">
    <location>
        <begin position="134"/>
        <end position="153"/>
    </location>
</feature>
<evidence type="ECO:0000313" key="3">
    <source>
        <dbReference type="EMBL" id="GAA5800592.1"/>
    </source>
</evidence>
<feature type="compositionally biased region" description="Polar residues" evidence="1">
    <location>
        <begin position="1"/>
        <end position="18"/>
    </location>
</feature>
<feature type="domain" description="WW" evidence="2">
    <location>
        <begin position="478"/>
        <end position="511"/>
    </location>
</feature>
<dbReference type="SUPFAM" id="SSF51045">
    <property type="entry name" value="WW domain"/>
    <property type="match status" value="1"/>
</dbReference>
<feature type="region of interest" description="Disordered" evidence="1">
    <location>
        <begin position="301"/>
        <end position="325"/>
    </location>
</feature>
<protein>
    <recommendedName>
        <fullName evidence="2">WW domain-containing protein</fullName>
    </recommendedName>
</protein>
<dbReference type="InterPro" id="IPR001202">
    <property type="entry name" value="WW_dom"/>
</dbReference>
<accession>A0ABP9Y0Q8</accession>
<feature type="region of interest" description="Disordered" evidence="1">
    <location>
        <begin position="91"/>
        <end position="164"/>
    </location>
</feature>
<dbReference type="Proteomes" id="UP001476247">
    <property type="component" value="Unassembled WGS sequence"/>
</dbReference>
<sequence>MPASKYNRSQRNSSSVESNPDPAKTVIEVLPVEPSPCVIVKTEPQEMVNISNKNHTQSNNYRPSRYATNVYYHQRSYKESLSPIYYNRTRSPLPYQRQGSFSPPPSRISRSERSLSVYAYQRARSNSPGPYQRDCSRSPRPYQREPRYRRDYSRSPSQYCRDYSRSRSPYRWDYSRSPSPYQWSYSRSPPPRGYTRSPPRMSRVYDRSPSYGYDRSRSPYYRRRSLSPYYRRAYDSVTPPQQRGRSPTVRYRSRDDSPVYRYQQYIPSYRNNRAPYVEANSRNHSPDYCRAEPAYPVWPSARSQSPTYIPSSGSCSRYSSPIRGQNVPSCWSTRRLSQQPVPYHRSPEYYRRSLSPTRVTTRTDRSLSRSTLQSQSTEELYHTPENSIIDLITPSRSPSVQSPDSPFEDGTIYFDEEKNSADISSESGEDVRVLPGNSMYMTRDNVNRRVNHVAPLPDTTDSTSSTYPTNAINTRQRPRLPAYWKVKMTNDGEIYYLNTITNEQSLTRPEV</sequence>
<comment type="caution">
    <text evidence="3">The sequence shown here is derived from an EMBL/GenBank/DDBJ whole genome shotgun (WGS) entry which is preliminary data.</text>
</comment>
<evidence type="ECO:0000313" key="4">
    <source>
        <dbReference type="Proteomes" id="UP001476247"/>
    </source>
</evidence>
<feature type="region of interest" description="Disordered" evidence="1">
    <location>
        <begin position="1"/>
        <end position="25"/>
    </location>
</feature>
<evidence type="ECO:0000259" key="2">
    <source>
        <dbReference type="PROSITE" id="PS50020"/>
    </source>
</evidence>
<feature type="region of interest" description="Disordered" evidence="1">
    <location>
        <begin position="176"/>
        <end position="253"/>
    </location>
</feature>
<dbReference type="InterPro" id="IPR036020">
    <property type="entry name" value="WW_dom_sf"/>
</dbReference>
<dbReference type="EMBL" id="BAABUJ010000016">
    <property type="protein sequence ID" value="GAA5800592.1"/>
    <property type="molecule type" value="Genomic_DNA"/>
</dbReference>
<organism evidence="3 4">
    <name type="scientific">Helicostylum pulchrum</name>
    <dbReference type="NCBI Taxonomy" id="562976"/>
    <lineage>
        <taxon>Eukaryota</taxon>
        <taxon>Fungi</taxon>
        <taxon>Fungi incertae sedis</taxon>
        <taxon>Mucoromycota</taxon>
        <taxon>Mucoromycotina</taxon>
        <taxon>Mucoromycetes</taxon>
        <taxon>Mucorales</taxon>
        <taxon>Mucorineae</taxon>
        <taxon>Mucoraceae</taxon>
        <taxon>Helicostylum</taxon>
    </lineage>
</organism>
<feature type="compositionally biased region" description="Polar residues" evidence="1">
    <location>
        <begin position="176"/>
        <end position="187"/>
    </location>
</feature>
<evidence type="ECO:0000256" key="1">
    <source>
        <dbReference type="SAM" id="MobiDB-lite"/>
    </source>
</evidence>
<gene>
    <name evidence="3" type="ORF">HPULCUR_006028</name>
</gene>
<name>A0ABP9Y0Q8_9FUNG</name>
<feature type="compositionally biased region" description="Low complexity" evidence="1">
    <location>
        <begin position="308"/>
        <end position="323"/>
    </location>
</feature>
<dbReference type="Gene3D" id="2.20.70.10">
    <property type="match status" value="1"/>
</dbReference>
<reference evidence="3 4" key="1">
    <citation type="submission" date="2024-04" db="EMBL/GenBank/DDBJ databases">
        <title>genome sequences of Mucor flavus KT1a and Helicostylum pulchrum KT1b strains isolation_sourced from the surface of a dry-aged beef.</title>
        <authorList>
            <person name="Toyotome T."/>
            <person name="Hosono M."/>
            <person name="Torimaru M."/>
            <person name="Fukuda K."/>
            <person name="Mikami N."/>
        </authorList>
    </citation>
    <scope>NUCLEOTIDE SEQUENCE [LARGE SCALE GENOMIC DNA]</scope>
    <source>
        <strain evidence="3 4">KT1b</strain>
    </source>
</reference>